<dbReference type="GO" id="GO:0006511">
    <property type="term" value="P:ubiquitin-dependent protein catabolic process"/>
    <property type="evidence" value="ECO:0007669"/>
    <property type="project" value="TreeGrafter"/>
</dbReference>
<dbReference type="FunFam" id="2.60.40.150:FF:000055">
    <property type="entry name" value="Toll-interacting protein-like Protein"/>
    <property type="match status" value="1"/>
</dbReference>
<evidence type="ECO:0000256" key="7">
    <source>
        <dbReference type="ARBA" id="ARBA00023006"/>
    </source>
</evidence>
<dbReference type="Pfam" id="PF02845">
    <property type="entry name" value="CUE"/>
    <property type="match status" value="1"/>
</dbReference>
<dbReference type="SMART" id="SM00546">
    <property type="entry name" value="CUE"/>
    <property type="match status" value="1"/>
</dbReference>
<evidence type="ECO:0000259" key="10">
    <source>
        <dbReference type="PROSITE" id="PS50004"/>
    </source>
</evidence>
<dbReference type="GO" id="GO:0031624">
    <property type="term" value="F:ubiquitin conjugating enzyme binding"/>
    <property type="evidence" value="ECO:0007669"/>
    <property type="project" value="TreeGrafter"/>
</dbReference>
<dbReference type="CDD" id="cd14363">
    <property type="entry name" value="CUE_TOLIP"/>
    <property type="match status" value="1"/>
</dbReference>
<dbReference type="AlphaFoldDB" id="A0A0K0NTY7"/>
<dbReference type="GO" id="GO:0045087">
    <property type="term" value="P:innate immune response"/>
    <property type="evidence" value="ECO:0007669"/>
    <property type="project" value="UniProtKB-KW"/>
</dbReference>
<dbReference type="PROSITE" id="PS51140">
    <property type="entry name" value="CUE"/>
    <property type="match status" value="1"/>
</dbReference>
<sequence length="288" mass="32007">MATTDQQTQPSRRNQVMVGELPEDFLCMPSSTVQQQMIADGRVAQVLQAQQARGFSAIPTNVLGKLNISIIQAKLTKNYGLTKMDPYVRIRLGHSVFETPTAYNGAKTPHWNKEVTVYLPHGVDSIYVEIFDERQFTMDDRIAWAYITIPQGVLGGDTADNWFPLSGKQGDEKEGMINLVMTFTPVENLPASAPTSFAYQQPMVVPNMYYTAPVVYPAPGQQLQQPHPQSAGQPQTLPPQGPLYTEDDLKQVKDMFPNMDEEAIKSVLEANRGNKDTTINALLQMSAE</sequence>
<dbReference type="PROSITE" id="PS50004">
    <property type="entry name" value="C2"/>
    <property type="match status" value="1"/>
</dbReference>
<feature type="region of interest" description="Disordered" evidence="9">
    <location>
        <begin position="220"/>
        <end position="245"/>
    </location>
</feature>
<dbReference type="GO" id="GO:0006914">
    <property type="term" value="P:autophagy"/>
    <property type="evidence" value="ECO:0007669"/>
    <property type="project" value="UniProtKB-KW"/>
</dbReference>
<feature type="domain" description="C2" evidence="10">
    <location>
        <begin position="47"/>
        <end position="163"/>
    </location>
</feature>
<proteinExistence type="evidence at transcript level"/>
<evidence type="ECO:0000313" key="12">
    <source>
        <dbReference type="EMBL" id="AKO62848.1"/>
    </source>
</evidence>
<dbReference type="InterPro" id="IPR035892">
    <property type="entry name" value="C2_domain_sf"/>
</dbReference>
<dbReference type="Gene3D" id="1.10.8.10">
    <property type="entry name" value="DNA helicase RuvA subunit, C-terminal domain"/>
    <property type="match status" value="1"/>
</dbReference>
<protein>
    <submittedName>
        <fullName evidence="12">Toll interacting protein</fullName>
    </submittedName>
</protein>
<gene>
    <name evidence="12" type="primary">Tollip</name>
</gene>
<keyword evidence="8" id="KW-0395">Inflammatory response</keyword>
<feature type="compositionally biased region" description="Polar residues" evidence="9">
    <location>
        <begin position="221"/>
        <end position="231"/>
    </location>
</feature>
<accession>A0A0K0NTY7</accession>
<dbReference type="InterPro" id="IPR003892">
    <property type="entry name" value="CUE"/>
</dbReference>
<evidence type="ECO:0000256" key="5">
    <source>
        <dbReference type="ARBA" id="ARBA00022737"/>
    </source>
</evidence>
<keyword evidence="3" id="KW-0963">Cytoplasm</keyword>
<dbReference type="PANTHER" id="PTHR16461:SF5">
    <property type="entry name" value="TOLL-INTERACTING PROTEIN"/>
    <property type="match status" value="1"/>
</dbReference>
<dbReference type="FunFam" id="1.10.8.10:FF:000036">
    <property type="entry name" value="Toll-interacting protein-like Protein"/>
    <property type="match status" value="1"/>
</dbReference>
<dbReference type="SUPFAM" id="SSF46934">
    <property type="entry name" value="UBA-like"/>
    <property type="match status" value="1"/>
</dbReference>
<evidence type="ECO:0000256" key="3">
    <source>
        <dbReference type="ARBA" id="ARBA00022490"/>
    </source>
</evidence>
<dbReference type="SUPFAM" id="SSF49562">
    <property type="entry name" value="C2 domain (Calcium/lipid-binding domain, CaLB)"/>
    <property type="match status" value="1"/>
</dbReference>
<evidence type="ECO:0000256" key="2">
    <source>
        <dbReference type="ARBA" id="ARBA00009278"/>
    </source>
</evidence>
<dbReference type="InterPro" id="IPR037301">
    <property type="entry name" value="Tollip_C2"/>
</dbReference>
<evidence type="ECO:0000256" key="6">
    <source>
        <dbReference type="ARBA" id="ARBA00022859"/>
    </source>
</evidence>
<evidence type="ECO:0000259" key="11">
    <source>
        <dbReference type="PROSITE" id="PS51140"/>
    </source>
</evidence>
<dbReference type="EMBL" id="KP115208">
    <property type="protein sequence ID" value="AKO62848.1"/>
    <property type="molecule type" value="mRNA"/>
</dbReference>
<comment type="similarity">
    <text evidence="2">Belongs to the tollip family.</text>
</comment>
<dbReference type="GO" id="GO:0043130">
    <property type="term" value="F:ubiquitin binding"/>
    <property type="evidence" value="ECO:0007669"/>
    <property type="project" value="InterPro"/>
</dbReference>
<dbReference type="InterPro" id="IPR041799">
    <property type="entry name" value="TOLIP_CUE"/>
</dbReference>
<evidence type="ECO:0000256" key="1">
    <source>
        <dbReference type="ARBA" id="ARBA00004496"/>
    </source>
</evidence>
<evidence type="ECO:0000256" key="9">
    <source>
        <dbReference type="SAM" id="MobiDB-lite"/>
    </source>
</evidence>
<keyword evidence="4" id="KW-0399">Innate immunity</keyword>
<dbReference type="Pfam" id="PF00168">
    <property type="entry name" value="C2"/>
    <property type="match status" value="1"/>
</dbReference>
<dbReference type="SMART" id="SM00239">
    <property type="entry name" value="C2"/>
    <property type="match status" value="1"/>
</dbReference>
<keyword evidence="5" id="KW-0677">Repeat</keyword>
<dbReference type="CDD" id="cd04016">
    <property type="entry name" value="C2_Tollip"/>
    <property type="match status" value="1"/>
</dbReference>
<dbReference type="PANTHER" id="PTHR16461">
    <property type="entry name" value="TOLL-INTERACTING PROTEIN"/>
    <property type="match status" value="1"/>
</dbReference>
<dbReference type="Gene3D" id="2.60.40.150">
    <property type="entry name" value="C2 domain"/>
    <property type="match status" value="1"/>
</dbReference>
<dbReference type="InterPro" id="IPR009060">
    <property type="entry name" value="UBA-like_sf"/>
</dbReference>
<dbReference type="GO" id="GO:0005737">
    <property type="term" value="C:cytoplasm"/>
    <property type="evidence" value="ECO:0007669"/>
    <property type="project" value="UniProtKB-SubCell"/>
</dbReference>
<keyword evidence="7" id="KW-0072">Autophagy</keyword>
<name>A0A0K0NTY7_MIZYE</name>
<comment type="subcellular location">
    <subcellularLocation>
        <location evidence="1">Cytoplasm</location>
    </subcellularLocation>
</comment>
<evidence type="ECO:0000256" key="8">
    <source>
        <dbReference type="ARBA" id="ARBA00023198"/>
    </source>
</evidence>
<feature type="domain" description="CUE" evidence="11">
    <location>
        <begin position="244"/>
        <end position="287"/>
    </location>
</feature>
<evidence type="ECO:0000256" key="4">
    <source>
        <dbReference type="ARBA" id="ARBA00022588"/>
    </source>
</evidence>
<dbReference type="OrthoDB" id="9942608at2759"/>
<keyword evidence="6" id="KW-0391">Immunity</keyword>
<dbReference type="InterPro" id="IPR000008">
    <property type="entry name" value="C2_dom"/>
</dbReference>
<reference evidence="12" key="1">
    <citation type="submission" date="2014-11" db="EMBL/GenBank/DDBJ databases">
        <title>Molecular phylogeny of cliff fern family Woodsiaceae with morphological implications.</title>
        <authorList>
            <person name="Shao Y.-Z."/>
            <person name="Wei R."/>
            <person name="Zhang X.-C."/>
        </authorList>
    </citation>
    <scope>NUCLEOTIDE SEQUENCE</scope>
</reference>
<organism evidence="12">
    <name type="scientific">Mizuhopecten yessoensis</name>
    <name type="common">Japanese scallop</name>
    <name type="synonym">Patinopecten yessoensis</name>
    <dbReference type="NCBI Taxonomy" id="6573"/>
    <lineage>
        <taxon>Eukaryota</taxon>
        <taxon>Metazoa</taxon>
        <taxon>Spiralia</taxon>
        <taxon>Lophotrochozoa</taxon>
        <taxon>Mollusca</taxon>
        <taxon>Bivalvia</taxon>
        <taxon>Autobranchia</taxon>
        <taxon>Pteriomorphia</taxon>
        <taxon>Pectinida</taxon>
        <taxon>Pectinoidea</taxon>
        <taxon>Pectinidae</taxon>
        <taxon>Mizuhopecten</taxon>
    </lineage>
</organism>